<organism evidence="1 2">
    <name type="scientific">Cryptosporangium japonicum</name>
    <dbReference type="NCBI Taxonomy" id="80872"/>
    <lineage>
        <taxon>Bacteria</taxon>
        <taxon>Bacillati</taxon>
        <taxon>Actinomycetota</taxon>
        <taxon>Actinomycetes</taxon>
        <taxon>Cryptosporangiales</taxon>
        <taxon>Cryptosporangiaceae</taxon>
        <taxon>Cryptosporangium</taxon>
    </lineage>
</organism>
<keyword evidence="2" id="KW-1185">Reference proteome</keyword>
<reference evidence="2" key="1">
    <citation type="journal article" date="2019" name="Int. J. Syst. Evol. Microbiol.">
        <title>The Global Catalogue of Microorganisms (GCM) 10K type strain sequencing project: providing services to taxonomists for standard genome sequencing and annotation.</title>
        <authorList>
            <consortium name="The Broad Institute Genomics Platform"/>
            <consortium name="The Broad Institute Genome Sequencing Center for Infectious Disease"/>
            <person name="Wu L."/>
            <person name="Ma J."/>
        </authorList>
    </citation>
    <scope>NUCLEOTIDE SEQUENCE [LARGE SCALE GENOMIC DNA]</scope>
    <source>
        <strain evidence="2">JCM 10425</strain>
    </source>
</reference>
<evidence type="ECO:0008006" key="3">
    <source>
        <dbReference type="Google" id="ProtNLM"/>
    </source>
</evidence>
<name>A0ABP3DT70_9ACTN</name>
<dbReference type="RefSeq" id="WP_344649348.1">
    <property type="nucleotide sequence ID" value="NZ_BAAAGX010000010.1"/>
</dbReference>
<sequence length="191" mass="19826">MHAVDSSTYRWVAARHGAVPAGAPAHGREANGTPLWVCRATVDGGLYPGKVRPAFGAANIGYRGAEIKVANYEVLIDAGRWAAASGGEIPDDAEPFGHAATGERLYVVRAVLPGRGRHLGHIRPGSPAALIPYAGRNLEVTSYQVLIVSGRKPQVAVDAVRLPQTSGVTLPDFAAPPAARPATVPSSTPDA</sequence>
<protein>
    <recommendedName>
        <fullName evidence="3">DUF3421 domain-containing protein</fullName>
    </recommendedName>
</protein>
<proteinExistence type="predicted"/>
<gene>
    <name evidence="1" type="ORF">GCM10009539_29260</name>
</gene>
<evidence type="ECO:0000313" key="2">
    <source>
        <dbReference type="Proteomes" id="UP001500967"/>
    </source>
</evidence>
<dbReference type="Proteomes" id="UP001500967">
    <property type="component" value="Unassembled WGS sequence"/>
</dbReference>
<evidence type="ECO:0000313" key="1">
    <source>
        <dbReference type="EMBL" id="GAA0242015.1"/>
    </source>
</evidence>
<dbReference type="PANTHER" id="PTHR31649:SF1">
    <property type="entry name" value="FARNESOIC ACID O-METHYL TRANSFERASE DOMAIN-CONTAINING PROTEIN"/>
    <property type="match status" value="1"/>
</dbReference>
<dbReference type="Pfam" id="PF11901">
    <property type="entry name" value="DM9"/>
    <property type="match status" value="1"/>
</dbReference>
<dbReference type="EMBL" id="BAAAGX010000010">
    <property type="protein sequence ID" value="GAA0242015.1"/>
    <property type="molecule type" value="Genomic_DNA"/>
</dbReference>
<dbReference type="PANTHER" id="PTHR31649">
    <property type="entry name" value="AGAP009604-PA"/>
    <property type="match status" value="1"/>
</dbReference>
<dbReference type="InterPro" id="IPR006616">
    <property type="entry name" value="DM9_repeat"/>
</dbReference>
<accession>A0ABP3DT70</accession>
<comment type="caution">
    <text evidence="1">The sequence shown here is derived from an EMBL/GenBank/DDBJ whole genome shotgun (WGS) entry which is preliminary data.</text>
</comment>
<dbReference type="SMART" id="SM00696">
    <property type="entry name" value="DM9"/>
    <property type="match status" value="2"/>
</dbReference>